<evidence type="ECO:0000256" key="1">
    <source>
        <dbReference type="ARBA" id="ARBA00004651"/>
    </source>
</evidence>
<evidence type="ECO:0000256" key="4">
    <source>
        <dbReference type="ARBA" id="ARBA00022989"/>
    </source>
</evidence>
<dbReference type="PROSITE" id="PS50262">
    <property type="entry name" value="G_PROTEIN_RECEP_F1_2"/>
    <property type="match status" value="1"/>
</dbReference>
<feature type="compositionally biased region" description="Polar residues" evidence="9">
    <location>
        <begin position="132"/>
        <end position="149"/>
    </location>
</feature>
<dbReference type="InterPro" id="IPR017452">
    <property type="entry name" value="GPCR_Rhodpsn_7TM"/>
</dbReference>
<feature type="compositionally biased region" description="Basic and acidic residues" evidence="9">
    <location>
        <begin position="172"/>
        <end position="188"/>
    </location>
</feature>
<dbReference type="Pfam" id="PF00001">
    <property type="entry name" value="7tm_1"/>
    <property type="match status" value="1"/>
</dbReference>
<feature type="transmembrane region" description="Helical" evidence="10">
    <location>
        <begin position="68"/>
        <end position="88"/>
    </location>
</feature>
<evidence type="ECO:0000256" key="2">
    <source>
        <dbReference type="ARBA" id="ARBA00022475"/>
    </source>
</evidence>
<dbReference type="GO" id="GO:0005886">
    <property type="term" value="C:plasma membrane"/>
    <property type="evidence" value="ECO:0007669"/>
    <property type="project" value="UniProtKB-SubCell"/>
</dbReference>
<evidence type="ECO:0000313" key="13">
    <source>
        <dbReference type="WBParaSite" id="BXY_0316300.1"/>
    </source>
</evidence>
<evidence type="ECO:0000256" key="10">
    <source>
        <dbReference type="SAM" id="Phobius"/>
    </source>
</evidence>
<evidence type="ECO:0000256" key="7">
    <source>
        <dbReference type="ARBA" id="ARBA00023170"/>
    </source>
</evidence>
<feature type="region of interest" description="Disordered" evidence="9">
    <location>
        <begin position="123"/>
        <end position="211"/>
    </location>
</feature>
<feature type="transmembrane region" description="Helical" evidence="10">
    <location>
        <begin position="300"/>
        <end position="319"/>
    </location>
</feature>
<feature type="compositionally biased region" description="Polar residues" evidence="9">
    <location>
        <begin position="426"/>
        <end position="441"/>
    </location>
</feature>
<feature type="domain" description="G-protein coupled receptors family 1 profile" evidence="11">
    <location>
        <begin position="61"/>
        <end position="316"/>
    </location>
</feature>
<sequence length="441" mass="50174">MGPMKKPEGILRREDFVGSDKESRGNERPALRQNVEFKSDAGPLAVLAFHDPSTILHDNVCTIRSQHYMIYGSILAFLIPFIIMTVTFTKTTQLLNKQASTLALKPVDGFNQGLRRTIMSKKRTAKTRQIGGASSASINGAESVNGTQRKGQRKGALEMSPLAKTSITNRQDSIKNKNISDSERKAQENEADPLIDQFKINNDNDDQYKESRKTISEKIQRRSTRITTQFNRFRNHLQIIRKKNQEITTSTELANEHKASRVLAVVFTCFFTCWTPFFIMNFTLGFCGSTCSVPPRIGSIILWLGYLSSTLNPVIYTIFNRRFREAFIKIIKCKCLSSGVENTYTRSQVYLATDPTWSCMEKSYQHKESVAALNGNNSLSTTTTLCVPNKNDQKQRHQLRTQHSHDEVTIQRRLSVDYPKTRRNSDTNSPQRTPSYISYRS</sequence>
<comment type="subcellular location">
    <subcellularLocation>
        <location evidence="1">Cell membrane</location>
        <topology evidence="1">Multi-pass membrane protein</topology>
    </subcellularLocation>
</comment>
<dbReference type="GO" id="GO:0004930">
    <property type="term" value="F:G protein-coupled receptor activity"/>
    <property type="evidence" value="ECO:0007669"/>
    <property type="project" value="UniProtKB-KW"/>
</dbReference>
<keyword evidence="3 10" id="KW-0812">Transmembrane</keyword>
<organism evidence="12 13">
    <name type="scientific">Bursaphelenchus xylophilus</name>
    <name type="common">Pinewood nematode worm</name>
    <name type="synonym">Aphelenchoides xylophilus</name>
    <dbReference type="NCBI Taxonomy" id="6326"/>
    <lineage>
        <taxon>Eukaryota</taxon>
        <taxon>Metazoa</taxon>
        <taxon>Ecdysozoa</taxon>
        <taxon>Nematoda</taxon>
        <taxon>Chromadorea</taxon>
        <taxon>Rhabditida</taxon>
        <taxon>Tylenchina</taxon>
        <taxon>Tylenchomorpha</taxon>
        <taxon>Aphelenchoidea</taxon>
        <taxon>Aphelenchoididae</taxon>
        <taxon>Bursaphelenchus</taxon>
    </lineage>
</organism>
<dbReference type="SUPFAM" id="SSF81321">
    <property type="entry name" value="Family A G protein-coupled receptor-like"/>
    <property type="match status" value="1"/>
</dbReference>
<evidence type="ECO:0000256" key="9">
    <source>
        <dbReference type="SAM" id="MobiDB-lite"/>
    </source>
</evidence>
<name>A0A1I7RR17_BURXY</name>
<keyword evidence="5" id="KW-0297">G-protein coupled receptor</keyword>
<keyword evidence="8" id="KW-0807">Transducer</keyword>
<keyword evidence="4 10" id="KW-1133">Transmembrane helix</keyword>
<keyword evidence="2" id="KW-1003">Cell membrane</keyword>
<dbReference type="InterPro" id="IPR000276">
    <property type="entry name" value="GPCR_Rhodpsn"/>
</dbReference>
<evidence type="ECO:0000259" key="11">
    <source>
        <dbReference type="PROSITE" id="PS50262"/>
    </source>
</evidence>
<dbReference type="PANTHER" id="PTHR24248">
    <property type="entry name" value="ADRENERGIC RECEPTOR-RELATED G-PROTEIN COUPLED RECEPTOR"/>
    <property type="match status" value="1"/>
</dbReference>
<accession>A0A1I7RR17</accession>
<dbReference type="WBParaSite" id="BXY_0316300.1">
    <property type="protein sequence ID" value="BXY_0316300.1"/>
    <property type="gene ID" value="BXY_0316300"/>
</dbReference>
<feature type="region of interest" description="Disordered" evidence="9">
    <location>
        <begin position="1"/>
        <end position="28"/>
    </location>
</feature>
<feature type="transmembrane region" description="Helical" evidence="10">
    <location>
        <begin position="262"/>
        <end position="280"/>
    </location>
</feature>
<evidence type="ECO:0000256" key="8">
    <source>
        <dbReference type="ARBA" id="ARBA00023224"/>
    </source>
</evidence>
<reference evidence="13" key="1">
    <citation type="submission" date="2016-11" db="UniProtKB">
        <authorList>
            <consortium name="WormBaseParasite"/>
        </authorList>
    </citation>
    <scope>IDENTIFICATION</scope>
</reference>
<evidence type="ECO:0000313" key="12">
    <source>
        <dbReference type="Proteomes" id="UP000095284"/>
    </source>
</evidence>
<dbReference type="eggNOG" id="KOG3656">
    <property type="taxonomic scope" value="Eukaryota"/>
</dbReference>
<dbReference type="AlphaFoldDB" id="A0A1I7RR17"/>
<dbReference type="Proteomes" id="UP000095284">
    <property type="component" value="Unplaced"/>
</dbReference>
<evidence type="ECO:0000256" key="3">
    <source>
        <dbReference type="ARBA" id="ARBA00022692"/>
    </source>
</evidence>
<feature type="region of interest" description="Disordered" evidence="9">
    <location>
        <begin position="384"/>
        <end position="441"/>
    </location>
</feature>
<keyword evidence="6 10" id="KW-0472">Membrane</keyword>
<protein>
    <submittedName>
        <fullName evidence="13">G_PROTEIN_RECEP_F1_2 domain-containing protein</fullName>
    </submittedName>
</protein>
<keyword evidence="7" id="KW-0675">Receptor</keyword>
<evidence type="ECO:0000256" key="6">
    <source>
        <dbReference type="ARBA" id="ARBA00023136"/>
    </source>
</evidence>
<proteinExistence type="predicted"/>
<dbReference type="PRINTS" id="PR00237">
    <property type="entry name" value="GPCRRHODOPSN"/>
</dbReference>
<dbReference type="Gene3D" id="1.20.1070.10">
    <property type="entry name" value="Rhodopsin 7-helix transmembrane proteins"/>
    <property type="match status" value="2"/>
</dbReference>
<evidence type="ECO:0000256" key="5">
    <source>
        <dbReference type="ARBA" id="ARBA00023040"/>
    </source>
</evidence>